<protein>
    <submittedName>
        <fullName evidence="1">Uncharacterized protein</fullName>
    </submittedName>
</protein>
<evidence type="ECO:0000313" key="1">
    <source>
        <dbReference type="EMBL" id="RAJ95698.1"/>
    </source>
</evidence>
<reference evidence="1 2" key="1">
    <citation type="submission" date="2018-06" db="EMBL/GenBank/DDBJ databases">
        <title>Genomic Encyclopedia of Archaeal and Bacterial Type Strains, Phase II (KMG-II): from individual species to whole genera.</title>
        <authorList>
            <person name="Goeker M."/>
        </authorList>
    </citation>
    <scope>NUCLEOTIDE SEQUENCE [LARGE SCALE GENOMIC DNA]</scope>
    <source>
        <strain evidence="1 2">DSM 21851</strain>
    </source>
</reference>
<comment type="caution">
    <text evidence="1">The sequence shown here is derived from an EMBL/GenBank/DDBJ whole genome shotgun (WGS) entry which is preliminary data.</text>
</comment>
<dbReference type="AlphaFoldDB" id="A0A327WST8"/>
<proteinExistence type="predicted"/>
<accession>A0A327WST8</accession>
<gene>
    <name evidence="1" type="ORF">LX87_03446</name>
</gene>
<dbReference type="EMBL" id="QLMC01000004">
    <property type="protein sequence ID" value="RAJ95698.1"/>
    <property type="molecule type" value="Genomic_DNA"/>
</dbReference>
<keyword evidence="2" id="KW-1185">Reference proteome</keyword>
<dbReference type="Proteomes" id="UP000248790">
    <property type="component" value="Unassembled WGS sequence"/>
</dbReference>
<sequence length="114" mass="13331">MAVAILYFIYLHFLKKKDNYEIDAEARQLFSSYLLDHGIDSRLFKGPIHKWKGNAHQLYYWYSITGHKDTLGIEIDVSSDRLIDGKVSIIGEGEDWLSMYGTLYKAKIRQKEIK</sequence>
<organism evidence="1 2">
    <name type="scientific">Larkinella arboricola</name>
    <dbReference type="NCBI Taxonomy" id="643671"/>
    <lineage>
        <taxon>Bacteria</taxon>
        <taxon>Pseudomonadati</taxon>
        <taxon>Bacteroidota</taxon>
        <taxon>Cytophagia</taxon>
        <taxon>Cytophagales</taxon>
        <taxon>Spirosomataceae</taxon>
        <taxon>Larkinella</taxon>
    </lineage>
</organism>
<evidence type="ECO:0000313" key="2">
    <source>
        <dbReference type="Proteomes" id="UP000248790"/>
    </source>
</evidence>
<name>A0A327WST8_LARAB</name>